<dbReference type="Proteomes" id="UP000001471">
    <property type="component" value="Unassembled WGS sequence"/>
</dbReference>
<proteinExistence type="predicted"/>
<dbReference type="AlphaFoldDB" id="B2WGS9"/>
<name>B2WGS9_PYRTR</name>
<accession>B2WGS9</accession>
<evidence type="ECO:0000313" key="1">
    <source>
        <dbReference type="EMBL" id="EDU42186.1"/>
    </source>
</evidence>
<dbReference type="HOGENOM" id="CLU_2759033_0_0_1"/>
<organism evidence="1 2">
    <name type="scientific">Pyrenophora tritici-repentis (strain Pt-1C-BFP)</name>
    <name type="common">Wheat tan spot fungus</name>
    <name type="synonym">Drechslera tritici-repentis</name>
    <dbReference type="NCBI Taxonomy" id="426418"/>
    <lineage>
        <taxon>Eukaryota</taxon>
        <taxon>Fungi</taxon>
        <taxon>Dikarya</taxon>
        <taxon>Ascomycota</taxon>
        <taxon>Pezizomycotina</taxon>
        <taxon>Dothideomycetes</taxon>
        <taxon>Pleosporomycetidae</taxon>
        <taxon>Pleosporales</taxon>
        <taxon>Pleosporineae</taxon>
        <taxon>Pleosporaceae</taxon>
        <taxon>Pyrenophora</taxon>
    </lineage>
</organism>
<dbReference type="InParanoid" id="B2WGS9"/>
<gene>
    <name evidence="1" type="ORF">PTRG_09135</name>
</gene>
<protein>
    <submittedName>
        <fullName evidence="1">Uncharacterized protein</fullName>
    </submittedName>
</protein>
<evidence type="ECO:0000313" key="2">
    <source>
        <dbReference type="Proteomes" id="UP000001471"/>
    </source>
</evidence>
<reference evidence="2" key="1">
    <citation type="journal article" date="2013" name="G3 (Bethesda)">
        <title>Comparative genomics of a plant-pathogenic fungus, Pyrenophora tritici-repentis, reveals transduplication and the impact of repeat elements on pathogenicity and population divergence.</title>
        <authorList>
            <person name="Manning V.A."/>
            <person name="Pandelova I."/>
            <person name="Dhillon B."/>
            <person name="Wilhelm L.J."/>
            <person name="Goodwin S.B."/>
            <person name="Berlin A.M."/>
            <person name="Figueroa M."/>
            <person name="Freitag M."/>
            <person name="Hane J.K."/>
            <person name="Henrissat B."/>
            <person name="Holman W.H."/>
            <person name="Kodira C.D."/>
            <person name="Martin J."/>
            <person name="Oliver R.P."/>
            <person name="Robbertse B."/>
            <person name="Schackwitz W."/>
            <person name="Schwartz D.C."/>
            <person name="Spatafora J.W."/>
            <person name="Turgeon B.G."/>
            <person name="Yandava C."/>
            <person name="Young S."/>
            <person name="Zhou S."/>
            <person name="Zeng Q."/>
            <person name="Grigoriev I.V."/>
            <person name="Ma L.-J."/>
            <person name="Ciuffetti L.M."/>
        </authorList>
    </citation>
    <scope>NUCLEOTIDE SEQUENCE [LARGE SCALE GENOMIC DNA]</scope>
    <source>
        <strain evidence="2">Pt-1C-BFP</strain>
    </source>
</reference>
<sequence length="70" mass="7488">MFAIGPILHSSIMATVARARVHMPSMFARLLTGWTGLAAGIAGASDRRGFPSFLTTEQQHHTLRGSPLAI</sequence>
<dbReference type="EMBL" id="DS231624">
    <property type="protein sequence ID" value="EDU42186.1"/>
    <property type="molecule type" value="Genomic_DNA"/>
</dbReference>